<feature type="transmembrane region" description="Helical" evidence="9">
    <location>
        <begin position="771"/>
        <end position="797"/>
    </location>
</feature>
<feature type="transmembrane region" description="Helical" evidence="9">
    <location>
        <begin position="633"/>
        <end position="656"/>
    </location>
</feature>
<dbReference type="PANTHER" id="PTHR13018">
    <property type="entry name" value="PROBABLE MEMBRANE PROTEIN DUF221-RELATED"/>
    <property type="match status" value="1"/>
</dbReference>
<evidence type="ECO:0008006" key="15">
    <source>
        <dbReference type="Google" id="ProtNLM"/>
    </source>
</evidence>
<feature type="region of interest" description="Disordered" evidence="8">
    <location>
        <begin position="1209"/>
        <end position="1291"/>
    </location>
</feature>
<feature type="transmembrane region" description="Helical" evidence="9">
    <location>
        <begin position="112"/>
        <end position="132"/>
    </location>
</feature>
<dbReference type="InParanoid" id="A0A0C3GEM8"/>
<feature type="region of interest" description="Disordered" evidence="8">
    <location>
        <begin position="1014"/>
        <end position="1078"/>
    </location>
</feature>
<feature type="transmembrane region" description="Helical" evidence="9">
    <location>
        <begin position="16"/>
        <end position="37"/>
    </location>
</feature>
<feature type="transmembrane region" description="Helical" evidence="9">
    <location>
        <begin position="166"/>
        <end position="194"/>
    </location>
</feature>
<evidence type="ECO:0000256" key="3">
    <source>
        <dbReference type="ARBA" id="ARBA00022448"/>
    </source>
</evidence>
<keyword evidence="14" id="KW-1185">Reference proteome</keyword>
<reference evidence="14" key="2">
    <citation type="submission" date="2015-01" db="EMBL/GenBank/DDBJ databases">
        <title>Evolutionary Origins and Diversification of the Mycorrhizal Mutualists.</title>
        <authorList>
            <consortium name="DOE Joint Genome Institute"/>
            <consortium name="Mycorrhizal Genomics Consortium"/>
            <person name="Kohler A."/>
            <person name="Kuo A."/>
            <person name="Nagy L.G."/>
            <person name="Floudas D."/>
            <person name="Copeland A."/>
            <person name="Barry K.W."/>
            <person name="Cichocki N."/>
            <person name="Veneault-Fourrey C."/>
            <person name="LaButti K."/>
            <person name="Lindquist E.A."/>
            <person name="Lipzen A."/>
            <person name="Lundell T."/>
            <person name="Morin E."/>
            <person name="Murat C."/>
            <person name="Riley R."/>
            <person name="Ohm R."/>
            <person name="Sun H."/>
            <person name="Tunlid A."/>
            <person name="Henrissat B."/>
            <person name="Grigoriev I.V."/>
            <person name="Hibbett D.S."/>
            <person name="Martin F."/>
        </authorList>
    </citation>
    <scope>NUCLEOTIDE SEQUENCE [LARGE SCALE GENOMIC DNA]</scope>
    <source>
        <strain evidence="14">F 1598</strain>
    </source>
</reference>
<evidence type="ECO:0000256" key="2">
    <source>
        <dbReference type="ARBA" id="ARBA00007779"/>
    </source>
</evidence>
<dbReference type="Pfam" id="PF02714">
    <property type="entry name" value="RSN1_7TM"/>
    <property type="match status" value="1"/>
</dbReference>
<feature type="transmembrane region" description="Helical" evidence="9">
    <location>
        <begin position="721"/>
        <end position="744"/>
    </location>
</feature>
<keyword evidence="4 9" id="KW-0812">Transmembrane</keyword>
<dbReference type="EMBL" id="KN832975">
    <property type="protein sequence ID" value="KIM89091.1"/>
    <property type="molecule type" value="Genomic_DNA"/>
</dbReference>
<dbReference type="GO" id="GO:0005227">
    <property type="term" value="F:calcium-activated cation channel activity"/>
    <property type="evidence" value="ECO:0007669"/>
    <property type="project" value="InterPro"/>
</dbReference>
<evidence type="ECO:0000256" key="9">
    <source>
        <dbReference type="SAM" id="Phobius"/>
    </source>
</evidence>
<evidence type="ECO:0000256" key="4">
    <source>
        <dbReference type="ARBA" id="ARBA00022692"/>
    </source>
</evidence>
<feature type="domain" description="CSC1/OSCA1-like cytosolic" evidence="12">
    <location>
        <begin position="339"/>
        <end position="611"/>
    </location>
</feature>
<keyword evidence="6 9" id="KW-0472">Membrane</keyword>
<evidence type="ECO:0000256" key="7">
    <source>
        <dbReference type="SAM" id="Coils"/>
    </source>
</evidence>
<keyword evidence="3" id="KW-0813">Transport</keyword>
<dbReference type="GO" id="GO:0005886">
    <property type="term" value="C:plasma membrane"/>
    <property type="evidence" value="ECO:0007669"/>
    <property type="project" value="TreeGrafter"/>
</dbReference>
<sequence length="1389" mass="156058">MSDIQTRPFSKNYSGLINQSVIAGSIAVICITSQEIMKRRRRGKYRKSPPEDLGSVESWEFGYLFQGRSWAKNPSPPAPQGLPLSWIKESLTFPEDKILELRGIDATLYIRWLRACCWFFLLQTFTTVPILLPIHVKFSDSSIPPRSMTRASISSLVQTDQGRSLLWIHVCLLFWVTLTWMGTLLWICHGAFYFRAKEIDKAAKRVETITSAEKDAQYHPYPHPQYPFRDIPSGLDNDPSNQGLRWRTVMVENVPPQLRSEKELKKYFEYYMSRPFHKSGVGLTSGLQPGFFNKSMTYLFNRVKRIPNRLPAIDVTDGVAVAIDAKGNEQRINADEIPVIDRVVIARRMTELASLLQRREEVLRRLETAHIKLARKTIMAVKEVVIKKHATRPGYPRTSSQVSMTALGDKGTGVPDVERGEPNQNGSVDNEERMNLLIRTLAPYVDEFGLSQDKRFVRSAKAVTAKSRWAFRKMHSLGDSESDMGSVSNHATRAHPASSRHPNSKSVWEALLDLPRDTLEPYQPLISLSKLFRGKTVPSIDYFTMKLRLLTQLITDNRAKAISDYDPVSTAFVTFADPGDARRACKYLAVHPNNPMACSVTMAPRYDDLDWIRVMKSIFKAEFVKDWVVDIGVWAFTVFWLFPVTLLVGFVSIQNISQFWPGLKSYLDRHPWQEEIIQSFVPTLLVSLLALLIPLILLLIAKKAQTISTLSALHDRIATRYYKFLIVNVLVFFCVGTAAVQTLLTSIKSTISGNGLLNVVATSFPTAGPFYVGWLIFTTALHGGLEIALIGLPLIVYPSTKRQVTPRKRAVGIRPRTFNFYYWLPNHLLIVHILFLFSVLNPLVTPFGLVYFAIDSTVVRNQLLHVYAKNYEGNGRLILIRLVRYSLDGLMLSQAVFLAYMVVLKKTANIALAAFLILFTAVVKLTMTRLCRAQYEDDDIAEANIVCSMVAYRNGNAANLGSEVDLTNGEAMHIDPRDKTLDRLTQKFRTLRLPAWINFSYSTIPHRARHAHRRRPIPFGPHGPQSSSFGRLGSLEDAANGGEALSPPPDVETAFSKPTQASPIGEDQNPLAVNSLPCGPVSNHPPTFAWDDNSHVEVPYDNPYYTRAISDMLWLPRDPFGILDLDETVDLRVSLTSEPDAGRLGEWHGHLPLPASPLPLPGSPLPAVITPSISGTLDDRRSILVSSPGRQYTGREDIELPSGIASRVANLENEDDVEQTPRERRPSLFDRRNSSNKDRESIVSVRPQSRRKSTLDIQRPPPLNLRSSSISGEQDSRFALPYPSASPSQQRARSASTITQIRPDAHAQAALAQSTLAPVNLSQANLPQSFDRADVVQTRLVTTQEAVLHEVIAEEQEAAEERLREEQVEADHANGKRSWLTSWIYAKVH</sequence>
<evidence type="ECO:0000259" key="12">
    <source>
        <dbReference type="Pfam" id="PF14703"/>
    </source>
</evidence>
<reference evidence="13 14" key="1">
    <citation type="submission" date="2014-04" db="EMBL/GenBank/DDBJ databases">
        <authorList>
            <consortium name="DOE Joint Genome Institute"/>
            <person name="Kuo A."/>
            <person name="Tarkka M."/>
            <person name="Buscot F."/>
            <person name="Kohler A."/>
            <person name="Nagy L.G."/>
            <person name="Floudas D."/>
            <person name="Copeland A."/>
            <person name="Barry K.W."/>
            <person name="Cichocki N."/>
            <person name="Veneault-Fourrey C."/>
            <person name="LaButti K."/>
            <person name="Lindquist E.A."/>
            <person name="Lipzen A."/>
            <person name="Lundell T."/>
            <person name="Morin E."/>
            <person name="Murat C."/>
            <person name="Sun H."/>
            <person name="Tunlid A."/>
            <person name="Henrissat B."/>
            <person name="Grigoriev I.V."/>
            <person name="Hibbett D.S."/>
            <person name="Martin F."/>
            <person name="Nordberg H.P."/>
            <person name="Cantor M.N."/>
            <person name="Hua S.X."/>
        </authorList>
    </citation>
    <scope>NUCLEOTIDE SEQUENCE [LARGE SCALE GENOMIC DNA]</scope>
    <source>
        <strain evidence="13 14">F 1598</strain>
    </source>
</reference>
<dbReference type="InterPro" id="IPR045122">
    <property type="entry name" value="Csc1-like"/>
</dbReference>
<dbReference type="Pfam" id="PF13967">
    <property type="entry name" value="RSN1_TM"/>
    <property type="match status" value="1"/>
</dbReference>
<protein>
    <recommendedName>
        <fullName evidence="15">CSC1/OSCA1-like 7TM region domain-containing protein</fullName>
    </recommendedName>
</protein>
<evidence type="ECO:0000256" key="6">
    <source>
        <dbReference type="ARBA" id="ARBA00023136"/>
    </source>
</evidence>
<dbReference type="InterPro" id="IPR003864">
    <property type="entry name" value="CSC1/OSCA1-like_7TM"/>
</dbReference>
<feature type="region of interest" description="Disordered" evidence="8">
    <location>
        <begin position="479"/>
        <end position="502"/>
    </location>
</feature>
<name>A0A0C3GEM8_PILCF</name>
<dbReference type="Pfam" id="PF14703">
    <property type="entry name" value="PHM7_cyt"/>
    <property type="match status" value="1"/>
</dbReference>
<feature type="compositionally biased region" description="Basic and acidic residues" evidence="8">
    <location>
        <begin position="1219"/>
        <end position="1241"/>
    </location>
</feature>
<dbReference type="OrthoDB" id="1689567at2759"/>
<comment type="subcellular location">
    <subcellularLocation>
        <location evidence="1">Membrane</location>
        <topology evidence="1">Multi-pass membrane protein</topology>
    </subcellularLocation>
</comment>
<dbReference type="PANTHER" id="PTHR13018:SF139">
    <property type="entry name" value="PHOSPHATE METABOLISM PROTEIN 7"/>
    <property type="match status" value="1"/>
</dbReference>
<evidence type="ECO:0000259" key="10">
    <source>
        <dbReference type="Pfam" id="PF02714"/>
    </source>
</evidence>
<keyword evidence="7" id="KW-0175">Coiled coil</keyword>
<feature type="transmembrane region" description="Helical" evidence="9">
    <location>
        <begin position="676"/>
        <end position="700"/>
    </location>
</feature>
<dbReference type="STRING" id="765440.A0A0C3GEM8"/>
<dbReference type="InterPro" id="IPR027815">
    <property type="entry name" value="CSC1/OSCA1-like_cyt"/>
</dbReference>
<organism evidence="13 14">
    <name type="scientific">Piloderma croceum (strain F 1598)</name>
    <dbReference type="NCBI Taxonomy" id="765440"/>
    <lineage>
        <taxon>Eukaryota</taxon>
        <taxon>Fungi</taxon>
        <taxon>Dikarya</taxon>
        <taxon>Basidiomycota</taxon>
        <taxon>Agaricomycotina</taxon>
        <taxon>Agaricomycetes</taxon>
        <taxon>Agaricomycetidae</taxon>
        <taxon>Atheliales</taxon>
        <taxon>Atheliaceae</taxon>
        <taxon>Piloderma</taxon>
    </lineage>
</organism>
<feature type="coiled-coil region" evidence="7">
    <location>
        <begin position="1349"/>
        <end position="1376"/>
    </location>
</feature>
<accession>A0A0C3GEM8</accession>
<evidence type="ECO:0000256" key="5">
    <source>
        <dbReference type="ARBA" id="ARBA00022989"/>
    </source>
</evidence>
<feature type="transmembrane region" description="Helical" evidence="9">
    <location>
        <begin position="908"/>
        <end position="927"/>
    </location>
</feature>
<feature type="domain" description="CSC1/OSCA1-like N-terminal transmembrane" evidence="11">
    <location>
        <begin position="64"/>
        <end position="184"/>
    </location>
</feature>
<dbReference type="Proteomes" id="UP000054166">
    <property type="component" value="Unassembled WGS sequence"/>
</dbReference>
<comment type="similarity">
    <text evidence="2">Belongs to the CSC1 (TC 1.A.17) family.</text>
</comment>
<dbReference type="HOGENOM" id="CLU_002081_0_0_1"/>
<evidence type="ECO:0000256" key="1">
    <source>
        <dbReference type="ARBA" id="ARBA00004141"/>
    </source>
</evidence>
<feature type="region of interest" description="Disordered" evidence="8">
    <location>
        <begin position="392"/>
        <end position="428"/>
    </location>
</feature>
<keyword evidence="5 9" id="KW-1133">Transmembrane helix</keyword>
<dbReference type="InterPro" id="IPR032880">
    <property type="entry name" value="CSC1/OSCA1-like_N"/>
</dbReference>
<feature type="transmembrane region" description="Helical" evidence="9">
    <location>
        <begin position="818"/>
        <end position="837"/>
    </location>
</feature>
<proteinExistence type="inferred from homology"/>
<feature type="domain" description="CSC1/OSCA1-like 7TM region" evidence="10">
    <location>
        <begin position="626"/>
        <end position="899"/>
    </location>
</feature>
<evidence type="ECO:0000313" key="13">
    <source>
        <dbReference type="EMBL" id="KIM89091.1"/>
    </source>
</evidence>
<evidence type="ECO:0000256" key="8">
    <source>
        <dbReference type="SAM" id="MobiDB-lite"/>
    </source>
</evidence>
<evidence type="ECO:0000313" key="14">
    <source>
        <dbReference type="Proteomes" id="UP000054166"/>
    </source>
</evidence>
<evidence type="ECO:0000259" key="11">
    <source>
        <dbReference type="Pfam" id="PF13967"/>
    </source>
</evidence>
<gene>
    <name evidence="13" type="ORF">PILCRDRAFT_95121</name>
</gene>